<dbReference type="Proteomes" id="UP000073492">
    <property type="component" value="Unassembled WGS sequence"/>
</dbReference>
<dbReference type="EMBL" id="LFZO01000057">
    <property type="protein sequence ID" value="KXT15512.1"/>
    <property type="molecule type" value="Genomic_DNA"/>
</dbReference>
<dbReference type="AlphaFoldDB" id="A0A139IL82"/>
<organism evidence="3 4">
    <name type="scientific">Pseudocercospora musae</name>
    <dbReference type="NCBI Taxonomy" id="113226"/>
    <lineage>
        <taxon>Eukaryota</taxon>
        <taxon>Fungi</taxon>
        <taxon>Dikarya</taxon>
        <taxon>Ascomycota</taxon>
        <taxon>Pezizomycotina</taxon>
        <taxon>Dothideomycetes</taxon>
        <taxon>Dothideomycetidae</taxon>
        <taxon>Mycosphaerellales</taxon>
        <taxon>Mycosphaerellaceae</taxon>
        <taxon>Pseudocercospora</taxon>
    </lineage>
</organism>
<name>A0A139IL82_9PEZI</name>
<evidence type="ECO:0000256" key="2">
    <source>
        <dbReference type="SAM" id="SignalP"/>
    </source>
</evidence>
<protein>
    <submittedName>
        <fullName evidence="3">Uncharacterized protein</fullName>
    </submittedName>
</protein>
<dbReference type="EMBL" id="LFZO01000057">
    <property type="protein sequence ID" value="KXT15511.1"/>
    <property type="molecule type" value="Genomic_DNA"/>
</dbReference>
<evidence type="ECO:0000313" key="3">
    <source>
        <dbReference type="EMBL" id="KXT15511.1"/>
    </source>
</evidence>
<keyword evidence="2" id="KW-0732">Signal</keyword>
<comment type="caution">
    <text evidence="3">The sequence shown here is derived from an EMBL/GenBank/DDBJ whole genome shotgun (WGS) entry which is preliminary data.</text>
</comment>
<sequence>MPSAGLSLLLGLCLLLTFSLASSAHEAQHEHHNDLKHSAKKRLGKRQLPDFAQRNLNTIRKIYDLTVYPYNDPIQKQGGSAVPPGLFAQNTVGRVSPVGEFKGFEDSIEYFFALAPSPKDPNFRGAAIYEAQVVEFTSGCPEIAASLVYLRTAKVDANTYQVDTSQPMSTLSQVAFWQFDPYGQVERYHAWIPNLEAWVYAQTGFDFSSYLLGKAVPLFLCPEIQERCTGRNQQFLDVLTCSIELDLKPFGSFDEAYGDTVACRIIHLLLTKVAPDVHCPHVGPSGGGKCSPIEYSKDYFDDDQLFGVPVGSAFTCGGPLISPYQYGSMDHVIPPPYQLQGRPRPQEQPGASGAATNNPLNPLVEPVSGLLQGIAPQKLPSLDSISGFLPGLGGGGGMKE</sequence>
<reference evidence="3 4" key="1">
    <citation type="submission" date="2015-07" db="EMBL/GenBank/DDBJ databases">
        <title>Comparative genomics of the Sigatoka disease complex on banana suggests a link between parallel evolutionary changes in Pseudocercospora fijiensis and Pseudocercospora eumusae and increased virulence on the banana host.</title>
        <authorList>
            <person name="Chang T.-C."/>
            <person name="Salvucci A."/>
            <person name="Crous P.W."/>
            <person name="Stergiopoulos I."/>
        </authorList>
    </citation>
    <scope>NUCLEOTIDE SEQUENCE [LARGE SCALE GENOMIC DNA]</scope>
    <source>
        <strain evidence="3 4">CBS 116634</strain>
    </source>
</reference>
<feature type="chain" id="PRO_5007807170" evidence="2">
    <location>
        <begin position="24"/>
        <end position="400"/>
    </location>
</feature>
<proteinExistence type="predicted"/>
<evidence type="ECO:0000313" key="4">
    <source>
        <dbReference type="Proteomes" id="UP000073492"/>
    </source>
</evidence>
<accession>A0A139IL82</accession>
<feature type="signal peptide" evidence="2">
    <location>
        <begin position="1"/>
        <end position="23"/>
    </location>
</feature>
<evidence type="ECO:0000256" key="1">
    <source>
        <dbReference type="SAM" id="MobiDB-lite"/>
    </source>
</evidence>
<keyword evidence="4" id="KW-1185">Reference proteome</keyword>
<gene>
    <name evidence="3" type="ORF">AC579_3384</name>
</gene>
<dbReference type="OrthoDB" id="10010954at2759"/>
<feature type="region of interest" description="Disordered" evidence="1">
    <location>
        <begin position="334"/>
        <end position="359"/>
    </location>
</feature>